<evidence type="ECO:0000313" key="1">
    <source>
        <dbReference type="EMBL" id="KAJ8434610.1"/>
    </source>
</evidence>
<protein>
    <submittedName>
        <fullName evidence="1">Uncharacterized protein</fullName>
    </submittedName>
</protein>
<reference evidence="1" key="1">
    <citation type="submission" date="2022-04" db="EMBL/GenBank/DDBJ databases">
        <title>Carnegiea gigantea Genome sequencing and assembly v2.</title>
        <authorList>
            <person name="Copetti D."/>
            <person name="Sanderson M.J."/>
            <person name="Burquez A."/>
            <person name="Wojciechowski M.F."/>
        </authorList>
    </citation>
    <scope>NUCLEOTIDE SEQUENCE</scope>
    <source>
        <strain evidence="1">SGP5-SGP5p</strain>
        <tissue evidence="1">Aerial part</tissue>
    </source>
</reference>
<dbReference type="Proteomes" id="UP001153076">
    <property type="component" value="Unassembled WGS sequence"/>
</dbReference>
<dbReference type="EMBL" id="JAKOGI010000464">
    <property type="protein sequence ID" value="KAJ8434610.1"/>
    <property type="molecule type" value="Genomic_DNA"/>
</dbReference>
<proteinExistence type="predicted"/>
<dbReference type="AlphaFoldDB" id="A0A9Q1QBB4"/>
<name>A0A9Q1QBB4_9CARY</name>
<accession>A0A9Q1QBB4</accession>
<keyword evidence="2" id="KW-1185">Reference proteome</keyword>
<comment type="caution">
    <text evidence="1">The sequence shown here is derived from an EMBL/GenBank/DDBJ whole genome shotgun (WGS) entry which is preliminary data.</text>
</comment>
<organism evidence="1 2">
    <name type="scientific">Carnegiea gigantea</name>
    <dbReference type="NCBI Taxonomy" id="171969"/>
    <lineage>
        <taxon>Eukaryota</taxon>
        <taxon>Viridiplantae</taxon>
        <taxon>Streptophyta</taxon>
        <taxon>Embryophyta</taxon>
        <taxon>Tracheophyta</taxon>
        <taxon>Spermatophyta</taxon>
        <taxon>Magnoliopsida</taxon>
        <taxon>eudicotyledons</taxon>
        <taxon>Gunneridae</taxon>
        <taxon>Pentapetalae</taxon>
        <taxon>Caryophyllales</taxon>
        <taxon>Cactineae</taxon>
        <taxon>Cactaceae</taxon>
        <taxon>Cactoideae</taxon>
        <taxon>Echinocereeae</taxon>
        <taxon>Carnegiea</taxon>
    </lineage>
</organism>
<evidence type="ECO:0000313" key="2">
    <source>
        <dbReference type="Proteomes" id="UP001153076"/>
    </source>
</evidence>
<gene>
    <name evidence="1" type="ORF">Cgig2_025036</name>
</gene>
<sequence length="151" mass="17353">MAEGYEAVEQHVIHLVEGAHNQTKVSVLLSQVPVTAQGRDLWKAWSTQGKQCWACVQPRPRRYILIGCSFRILNNLKHKLKKCSGWVDEANPNLERRLLSEIEIVKHELRELKMMLKILEKEECHLKLGNLGNFTSFSMAEDLTSLNKSML</sequence>